<dbReference type="InterPro" id="IPR042171">
    <property type="entry name" value="Acyl-CoA_hotdog"/>
</dbReference>
<comment type="caution">
    <text evidence="3">The sequence shown here is derived from an EMBL/GenBank/DDBJ whole genome shotgun (WGS) entry which is preliminary data.</text>
</comment>
<dbReference type="Gene3D" id="2.40.160.210">
    <property type="entry name" value="Acyl-CoA thioesterase, double hotdog domain"/>
    <property type="match status" value="1"/>
</dbReference>
<feature type="domain" description="Acyl-CoA thioesterase-like C-terminal" evidence="2">
    <location>
        <begin position="139"/>
        <end position="273"/>
    </location>
</feature>
<dbReference type="Pfam" id="PF13622">
    <property type="entry name" value="4HBT_3"/>
    <property type="match status" value="1"/>
</dbReference>
<dbReference type="InterPro" id="IPR049449">
    <property type="entry name" value="TesB_ACOT8-like_N"/>
</dbReference>
<dbReference type="InterPro" id="IPR029069">
    <property type="entry name" value="HotDog_dom_sf"/>
</dbReference>
<dbReference type="EMBL" id="JAVDRF010000003">
    <property type="protein sequence ID" value="MDR6536021.1"/>
    <property type="molecule type" value="Genomic_DNA"/>
</dbReference>
<evidence type="ECO:0000313" key="3">
    <source>
        <dbReference type="EMBL" id="MDR6536021.1"/>
    </source>
</evidence>
<evidence type="ECO:0000313" key="4">
    <source>
        <dbReference type="Proteomes" id="UP001184230"/>
    </source>
</evidence>
<protein>
    <submittedName>
        <fullName evidence="3">Acyl-CoA thioesterase</fullName>
    </submittedName>
</protein>
<dbReference type="SUPFAM" id="SSF54637">
    <property type="entry name" value="Thioesterase/thiol ester dehydrase-isomerase"/>
    <property type="match status" value="1"/>
</dbReference>
<gene>
    <name evidence="3" type="ORF">J2739_001791</name>
</gene>
<evidence type="ECO:0000259" key="1">
    <source>
        <dbReference type="Pfam" id="PF13622"/>
    </source>
</evidence>
<proteinExistence type="predicted"/>
<dbReference type="Proteomes" id="UP001184230">
    <property type="component" value="Unassembled WGS sequence"/>
</dbReference>
<sequence>MTTHPLDRALALAHSDIRAGLFTGATSADYWNMVGPFGGTTAAAMLQSVLKHPDLLGAPVALTVNYAAALEAGAFELLAVPVRTNRSTQHWTIQMSQADAEGRPQVASTGTAVTALRRETWGASDLPMPEVPPPSEVERLSIGPGKVAWLDRYEMRPISGTIPTHWDGSGDHSETRMWLRDAPARPLDFAALAALCDCFYPRVWLRRAKPVPIGTVSITTYFHVDAAQLAGVGDGYLLGRATGQQFSNGYFDQAAQLWSEAGALLATSNQIVYFKE</sequence>
<feature type="domain" description="Acyl-CoA thioesterase-like N-terminal HotDog" evidence="1">
    <location>
        <begin position="29"/>
        <end position="113"/>
    </location>
</feature>
<accession>A0ABU1NDA1</accession>
<keyword evidence="4" id="KW-1185">Reference proteome</keyword>
<dbReference type="InterPro" id="IPR049450">
    <property type="entry name" value="ACOT8-like_C"/>
</dbReference>
<reference evidence="3 4" key="1">
    <citation type="submission" date="2023-07" db="EMBL/GenBank/DDBJ databases">
        <title>Sorghum-associated microbial communities from plants grown in Nebraska, USA.</title>
        <authorList>
            <person name="Schachtman D."/>
        </authorList>
    </citation>
    <scope>NUCLEOTIDE SEQUENCE [LARGE SCALE GENOMIC DNA]</scope>
    <source>
        <strain evidence="3 4">DS1781</strain>
    </source>
</reference>
<name>A0ABU1NDA1_9BURK</name>
<dbReference type="RefSeq" id="WP_309900629.1">
    <property type="nucleotide sequence ID" value="NZ_JAVDRF010000003.1"/>
</dbReference>
<dbReference type="Pfam" id="PF20789">
    <property type="entry name" value="4HBT_3C"/>
    <property type="match status" value="1"/>
</dbReference>
<evidence type="ECO:0000259" key="2">
    <source>
        <dbReference type="Pfam" id="PF20789"/>
    </source>
</evidence>
<organism evidence="3 4">
    <name type="scientific">Variovorax soli</name>
    <dbReference type="NCBI Taxonomy" id="376815"/>
    <lineage>
        <taxon>Bacteria</taxon>
        <taxon>Pseudomonadati</taxon>
        <taxon>Pseudomonadota</taxon>
        <taxon>Betaproteobacteria</taxon>
        <taxon>Burkholderiales</taxon>
        <taxon>Comamonadaceae</taxon>
        <taxon>Variovorax</taxon>
    </lineage>
</organism>